<feature type="chain" id="PRO_5013386766" evidence="1">
    <location>
        <begin position="19"/>
        <end position="223"/>
    </location>
</feature>
<accession>A0A1T4M7X0</accession>
<dbReference type="OrthoDB" id="794410at2"/>
<dbReference type="RefSeq" id="WP_139367027.1">
    <property type="nucleotide sequence ID" value="NZ_FUWH01000003.1"/>
</dbReference>
<dbReference type="AlphaFoldDB" id="A0A1T4M7X0"/>
<proteinExistence type="predicted"/>
<dbReference type="Proteomes" id="UP000190888">
    <property type="component" value="Unassembled WGS sequence"/>
</dbReference>
<keyword evidence="3" id="KW-1185">Reference proteome</keyword>
<reference evidence="2 3" key="1">
    <citation type="submission" date="2017-02" db="EMBL/GenBank/DDBJ databases">
        <authorList>
            <person name="Peterson S.W."/>
        </authorList>
    </citation>
    <scope>NUCLEOTIDE SEQUENCE [LARGE SCALE GENOMIC DNA]</scope>
    <source>
        <strain evidence="2 3">DSM 22335</strain>
    </source>
</reference>
<feature type="signal peptide" evidence="1">
    <location>
        <begin position="1"/>
        <end position="18"/>
    </location>
</feature>
<evidence type="ECO:0000313" key="2">
    <source>
        <dbReference type="EMBL" id="SJZ63011.1"/>
    </source>
</evidence>
<evidence type="ECO:0000256" key="1">
    <source>
        <dbReference type="SAM" id="SignalP"/>
    </source>
</evidence>
<gene>
    <name evidence="2" type="ORF">SAMN04488132_103231</name>
</gene>
<organism evidence="2 3">
    <name type="scientific">Sediminibacterium ginsengisoli</name>
    <dbReference type="NCBI Taxonomy" id="413434"/>
    <lineage>
        <taxon>Bacteria</taxon>
        <taxon>Pseudomonadati</taxon>
        <taxon>Bacteroidota</taxon>
        <taxon>Chitinophagia</taxon>
        <taxon>Chitinophagales</taxon>
        <taxon>Chitinophagaceae</taxon>
        <taxon>Sediminibacterium</taxon>
    </lineage>
</organism>
<dbReference type="EMBL" id="FUWH01000003">
    <property type="protein sequence ID" value="SJZ63011.1"/>
    <property type="molecule type" value="Genomic_DNA"/>
</dbReference>
<evidence type="ECO:0000313" key="3">
    <source>
        <dbReference type="Proteomes" id="UP000190888"/>
    </source>
</evidence>
<protein>
    <submittedName>
        <fullName evidence="2">Uncharacterized protein</fullName>
    </submittedName>
</protein>
<sequence length="223" mass="25658">MKLSLLCLALLLCSGILARSADTTFLKRQVIDTPYPSYHAIFIDTADTHKNPLIHFGFDHYDSATYFELLTRLKPLKKVVMPVSSFPQKWIALYRLKGQYYLYTPSDAGNHFQFEITDSTTIDFTMEGPCPSKLNRISASSSSEIMINRSNYWNQNNVRIRIIDSNKGIAVFQFGPSGFKKKEKYILMVDASKARLFPVIVNWSTEKQPEFDFDEIDFARLLK</sequence>
<dbReference type="STRING" id="413434.SAMN04488132_103231"/>
<keyword evidence="1" id="KW-0732">Signal</keyword>
<name>A0A1T4M7X0_9BACT</name>